<dbReference type="STRING" id="1423739.FC85_GL000046"/>
<dbReference type="Gene3D" id="1.20.5.420">
    <property type="entry name" value="Immunoglobulin FC, subunit C"/>
    <property type="match status" value="20"/>
</dbReference>
<feature type="region of interest" description="Disordered" evidence="2">
    <location>
        <begin position="378"/>
        <end position="397"/>
    </location>
</feature>
<dbReference type="SUPFAM" id="SSF46997">
    <property type="entry name" value="Bacterial immunoglobulin/albumin-binding domains"/>
    <property type="match status" value="10"/>
</dbReference>
<feature type="domain" description="Extracellular matrix-binding protein ebh GA module" evidence="3">
    <location>
        <begin position="878"/>
        <end position="930"/>
    </location>
</feature>
<feature type="region of interest" description="Disordered" evidence="2">
    <location>
        <begin position="314"/>
        <end position="343"/>
    </location>
</feature>
<evidence type="ECO:0000256" key="2">
    <source>
        <dbReference type="SAM" id="MobiDB-lite"/>
    </source>
</evidence>
<name>A0A0R1SFU1_9LACO</name>
<gene>
    <name evidence="4" type="ORF">FC85_GL000046</name>
</gene>
<dbReference type="Proteomes" id="UP000052013">
    <property type="component" value="Unassembled WGS sequence"/>
</dbReference>
<feature type="domain" description="Extracellular matrix-binding protein ebh GA module" evidence="3">
    <location>
        <begin position="697"/>
        <end position="751"/>
    </location>
</feature>
<feature type="compositionally biased region" description="Low complexity" evidence="2">
    <location>
        <begin position="386"/>
        <end position="397"/>
    </location>
</feature>
<feature type="domain" description="Extracellular matrix-binding protein ebh GA module" evidence="3">
    <location>
        <begin position="983"/>
        <end position="1043"/>
    </location>
</feature>
<feature type="domain" description="Extracellular matrix-binding protein ebh GA module" evidence="3">
    <location>
        <begin position="136"/>
        <end position="195"/>
    </location>
</feature>
<dbReference type="Pfam" id="PF19087">
    <property type="entry name" value="DUF5776"/>
    <property type="match status" value="2"/>
</dbReference>
<dbReference type="InterPro" id="IPR002988">
    <property type="entry name" value="GA_module"/>
</dbReference>
<dbReference type="EMBL" id="AZEY01000066">
    <property type="protein sequence ID" value="KRL65498.1"/>
    <property type="molecule type" value="Genomic_DNA"/>
</dbReference>
<feature type="compositionally biased region" description="Polar residues" evidence="2">
    <location>
        <begin position="137"/>
        <end position="153"/>
    </location>
</feature>
<proteinExistence type="predicted"/>
<dbReference type="InterPro" id="IPR009063">
    <property type="entry name" value="Ig/albumin-bd_sf"/>
</dbReference>
<evidence type="ECO:0000313" key="4">
    <source>
        <dbReference type="EMBL" id="KRL65498.1"/>
    </source>
</evidence>
<feature type="domain" description="Extracellular matrix-binding protein ebh GA module" evidence="3">
    <location>
        <begin position="1104"/>
        <end position="1163"/>
    </location>
</feature>
<feature type="compositionally biased region" description="Polar residues" evidence="2">
    <location>
        <begin position="1"/>
        <end position="13"/>
    </location>
</feature>
<organism evidence="4 5">
    <name type="scientific">Lentilactobacillus diolivorans DSM 14421</name>
    <dbReference type="NCBI Taxonomy" id="1423739"/>
    <lineage>
        <taxon>Bacteria</taxon>
        <taxon>Bacillati</taxon>
        <taxon>Bacillota</taxon>
        <taxon>Bacilli</taxon>
        <taxon>Lactobacillales</taxon>
        <taxon>Lactobacillaceae</taxon>
        <taxon>Lentilactobacillus</taxon>
    </lineage>
</organism>
<sequence>MLSGQAKAQNDINKASKDSSSSSALSDAKSSAKSAIDAMTDLTDAQKSAYEKAVDNAKTASDVQNVLNQAITQNTINKAKNDASKLADAKSESSKLIDELTNLTKDQQDAFKKAIDSATDASTIQSIVDQAKAQDAINKSTSDDTQTSLNNAKTAAKQAVDSMTNLTDQQKSDLKSKIDSATSTSEVQQLLDQAKTQDLINKAINDKTSSSLQDAKDQAKKLIDELNSLTQQEKDDIKKQIDDASSASDIQKAVDNATKTNDENQTNITNSKTTATKTITNLTDLTDEQRTEYINKIKNATTQDEIDQIIKDATAQSSINKSKNDSSSSSALDQAKSDTKDAIDSLSHLTQSEKDAFDKELSNAKTAEEIQQILDQAKAQDQINQSKSDTSSTTALSDAKTAAKTSIDSMNNLTDQQKSDYKKAIDAAKDASTIESILNEAKAQDQINKSKSDTSDAQALANAKTAATSAINSLVNLSQSQKDAFNNAVDAATSASQLEDIINQAKAQDAINQASKDSSSASDLTAAKTAASSAIDQLSNLTGAQKDAFKQLVQDAKTAASVQDALNSAFAQDALNKAQSDSKALAYAKQIAKNTIDGLSDLTDSQKSDFESQVDAASTAAGVQKAVNAAQAQNAANQIKDGSNDNALAEIKAIANATIDGLSNLNADQKQTWKDEVTKATTPADVGTVLKNAISANDNAKPADLTAAKKAATDTINGLKNLTSDQTAAYLKAVGAATSKDGITTIVNQATAQDAINAANKDSSKLQDAKDAADKAIDGMTNLSSDQKKQFKSDVDNAKDAAGVQTALDAAAAANKSTVTTDLTAAKKAATDTINGLKNLTAAETAAYVKAVGAASTTDGITTIVNQAKAQDALNAAVNDASKLADAKTAAKAAIDSMSNLNADQKTTYKSDVDKATTVAGVQTALDAAAKANNTPVTPDLTAAKAAAIATIKGLSHLSASQIADYTSKVNAATTQKQIDDIVTDAKNANNGTTTDLTAAKAAAIDTINGLNNLSATDKAGYISSVNSATSQSAIDTVVAKAKAANDAAGAGLDAAKTAAATTIKGLSSLTTAQTAAYLSAVDSATSKDAIDSVVSQAKAQDAINAANKDANDAAKLTAAQTAAKNAIDGMTDLTADQKTQFKSDVDNAKDAAGVQKALDAATSAQKAAADLAKAKTDVISSIYGLKNLKADEKQDYANQINNATSTDAIQTILNVAEAKDQEEGQGGSTGGGTTGGGTTGGGATTGGSSSSSTSSSSSSTGSSSSSSTTGSSSSSTGQTSQDVKDAQTAANKTIDGLSNLTAQQKQDLKDQIANATDTSTINSLLQDAKTQNTKAAKTTAAKGTVVYATKKIYMYKNPTFKKSERVATYGTKPRVNRPMFVVTGTAKTSKGTLRYKVRDANRGSATYGKTGYITARSSYVSPVYYASVPSTKKVTVISPNGINAYKNAGLSGSAKHYKQGTVLKVKAIEKHNLTTRYELSNGLFITANKKLVKAGTQAQVSRVKIKKAVKVYRTANLTGAKKTLKAGKTLSVKGWAYSRATSTKSYGAKRYAVTGGYITANSNYVKVVRTTK</sequence>
<feature type="domain" description="Extracellular matrix-binding protein ebh GA module" evidence="3">
    <location>
        <begin position="752"/>
        <end position="812"/>
    </location>
</feature>
<dbReference type="Pfam" id="PF01468">
    <property type="entry name" value="GA"/>
    <property type="match status" value="21"/>
</dbReference>
<feature type="domain" description="Extracellular matrix-binding protein ebh GA module" evidence="3">
    <location>
        <begin position="12"/>
        <end position="71"/>
    </location>
</feature>
<evidence type="ECO:0000259" key="3">
    <source>
        <dbReference type="SMART" id="SM00844"/>
    </source>
</evidence>
<feature type="compositionally biased region" description="Low complexity" evidence="2">
    <location>
        <begin position="1247"/>
        <end position="1282"/>
    </location>
</feature>
<comment type="caution">
    <text evidence="4">The sequence shown here is derived from an EMBL/GenBank/DDBJ whole genome shotgun (WGS) entry which is preliminary data.</text>
</comment>
<feature type="region of interest" description="Disordered" evidence="2">
    <location>
        <begin position="1220"/>
        <end position="1288"/>
    </location>
</feature>
<feature type="domain" description="Extracellular matrix-binding protein ebh GA module" evidence="3">
    <location>
        <begin position="819"/>
        <end position="869"/>
    </location>
</feature>
<dbReference type="SMART" id="SM00844">
    <property type="entry name" value="GA"/>
    <property type="match status" value="19"/>
</dbReference>
<evidence type="ECO:0000256" key="1">
    <source>
        <dbReference type="SAM" id="Coils"/>
    </source>
</evidence>
<feature type="domain" description="Extracellular matrix-binding protein ebh GA module" evidence="3">
    <location>
        <begin position="383"/>
        <end position="442"/>
    </location>
</feature>
<dbReference type="Gene3D" id="1.20.120.1850">
    <property type="entry name" value="Ebh helix bundles repeating unit (S and A modules)"/>
    <property type="match status" value="1"/>
</dbReference>
<feature type="domain" description="Extracellular matrix-binding protein ebh GA module" evidence="3">
    <location>
        <begin position="263"/>
        <end position="314"/>
    </location>
</feature>
<reference evidence="4 5" key="1">
    <citation type="journal article" date="2015" name="Genome Announc.">
        <title>Expanding the biotechnology potential of lactobacilli through comparative genomics of 213 strains and associated genera.</title>
        <authorList>
            <person name="Sun Z."/>
            <person name="Harris H.M."/>
            <person name="McCann A."/>
            <person name="Guo C."/>
            <person name="Argimon S."/>
            <person name="Zhang W."/>
            <person name="Yang X."/>
            <person name="Jeffery I.B."/>
            <person name="Cooney J.C."/>
            <person name="Kagawa T.F."/>
            <person name="Liu W."/>
            <person name="Song Y."/>
            <person name="Salvetti E."/>
            <person name="Wrobel A."/>
            <person name="Rasinkangas P."/>
            <person name="Parkhill J."/>
            <person name="Rea M.C."/>
            <person name="O'Sullivan O."/>
            <person name="Ritari J."/>
            <person name="Douillard F.P."/>
            <person name="Paul Ross R."/>
            <person name="Yang R."/>
            <person name="Briner A.E."/>
            <person name="Felis G.E."/>
            <person name="de Vos W.M."/>
            <person name="Barrangou R."/>
            <person name="Klaenhammer T.R."/>
            <person name="Caufield P.W."/>
            <person name="Cui Y."/>
            <person name="Zhang H."/>
            <person name="O'Toole P.W."/>
        </authorList>
    </citation>
    <scope>NUCLEOTIDE SEQUENCE [LARGE SCALE GENOMIC DNA]</scope>
    <source>
        <strain evidence="4 5">DSM 14421</strain>
    </source>
</reference>
<evidence type="ECO:0000313" key="5">
    <source>
        <dbReference type="Proteomes" id="UP000052013"/>
    </source>
</evidence>
<feature type="compositionally biased region" description="Low complexity" evidence="2">
    <location>
        <begin position="316"/>
        <end position="334"/>
    </location>
</feature>
<dbReference type="InterPro" id="IPR020840">
    <property type="entry name" value="Extracell_matrix-bd_GA"/>
</dbReference>
<dbReference type="PATRIC" id="fig|1423739.3.peg.52"/>
<feature type="domain" description="Extracellular matrix-binding protein ebh GA module" evidence="3">
    <location>
        <begin position="511"/>
        <end position="570"/>
    </location>
</feature>
<feature type="domain" description="Extracellular matrix-binding protein ebh GA module" evidence="3">
    <location>
        <begin position="76"/>
        <end position="132"/>
    </location>
</feature>
<feature type="compositionally biased region" description="Low complexity" evidence="2">
    <location>
        <begin position="18"/>
        <end position="30"/>
    </location>
</feature>
<feature type="domain" description="Extracellular matrix-binding protein ebh GA module" evidence="3">
    <location>
        <begin position="575"/>
        <end position="631"/>
    </location>
</feature>
<feature type="region of interest" description="Disordered" evidence="2">
    <location>
        <begin position="137"/>
        <end position="181"/>
    </location>
</feature>
<feature type="domain" description="Extracellular matrix-binding protein ebh GA module" evidence="3">
    <location>
        <begin position="1045"/>
        <end position="1099"/>
    </location>
</feature>
<feature type="domain" description="Extracellular matrix-binding protein ebh GA module" evidence="3">
    <location>
        <begin position="319"/>
        <end position="378"/>
    </location>
</feature>
<accession>A0A0R1SFU1</accession>
<feature type="domain" description="Extracellular matrix-binding protein ebh GA module" evidence="3">
    <location>
        <begin position="1284"/>
        <end position="1330"/>
    </location>
</feature>
<feature type="coiled-coil region" evidence="1">
    <location>
        <begin position="205"/>
        <end position="236"/>
    </location>
</feature>
<feature type="domain" description="Extracellular matrix-binding protein ebh GA module" evidence="3">
    <location>
        <begin position="447"/>
        <end position="506"/>
    </location>
</feature>
<dbReference type="InterPro" id="IPR044081">
    <property type="entry name" value="DUF5776"/>
</dbReference>
<keyword evidence="1" id="KW-0175">Coiled coil</keyword>
<feature type="domain" description="Extracellular matrix-binding protein ebh GA module" evidence="3">
    <location>
        <begin position="636"/>
        <end position="694"/>
    </location>
</feature>
<feature type="domain" description="Extracellular matrix-binding protein ebh GA module" evidence="3">
    <location>
        <begin position="200"/>
        <end position="258"/>
    </location>
</feature>
<protein>
    <recommendedName>
        <fullName evidence="3">Extracellular matrix-binding protein ebh GA module domain-containing protein</fullName>
    </recommendedName>
</protein>
<feature type="compositionally biased region" description="Gly residues" evidence="2">
    <location>
        <begin position="1225"/>
        <end position="1246"/>
    </location>
</feature>
<feature type="region of interest" description="Disordered" evidence="2">
    <location>
        <begin position="1"/>
        <end position="30"/>
    </location>
</feature>